<organism evidence="2 3">
    <name type="scientific">Lithohypha guttulata</name>
    <dbReference type="NCBI Taxonomy" id="1690604"/>
    <lineage>
        <taxon>Eukaryota</taxon>
        <taxon>Fungi</taxon>
        <taxon>Dikarya</taxon>
        <taxon>Ascomycota</taxon>
        <taxon>Pezizomycotina</taxon>
        <taxon>Eurotiomycetes</taxon>
        <taxon>Chaetothyriomycetidae</taxon>
        <taxon>Chaetothyriales</taxon>
        <taxon>Trichomeriaceae</taxon>
        <taxon>Lithohypha</taxon>
    </lineage>
</organism>
<dbReference type="GO" id="GO:0016787">
    <property type="term" value="F:hydrolase activity"/>
    <property type="evidence" value="ECO:0007669"/>
    <property type="project" value="InterPro"/>
</dbReference>
<sequence>MSFDHIFGKTGSGWLVPLEYDVLLTYRLSRTSGLEEWEAPDPAEWIQRGYAVVNTDARGTFKSEGNMAVHGTQEGRDGYDTFFDRYLKGKAMDGKKLQN</sequence>
<evidence type="ECO:0000313" key="3">
    <source>
        <dbReference type="Proteomes" id="UP001309876"/>
    </source>
</evidence>
<evidence type="ECO:0000313" key="2">
    <source>
        <dbReference type="EMBL" id="KAK5085403.1"/>
    </source>
</evidence>
<feature type="domain" description="Xaa-Pro dipeptidyl-peptidase-like" evidence="1">
    <location>
        <begin position="26"/>
        <end position="81"/>
    </location>
</feature>
<comment type="caution">
    <text evidence="2">The sequence shown here is derived from an EMBL/GenBank/DDBJ whole genome shotgun (WGS) entry which is preliminary data.</text>
</comment>
<name>A0AAN7SYU5_9EURO</name>
<dbReference type="InterPro" id="IPR000383">
    <property type="entry name" value="Xaa-Pro-like_dom"/>
</dbReference>
<protein>
    <recommendedName>
        <fullName evidence="1">Xaa-Pro dipeptidyl-peptidase-like domain-containing protein</fullName>
    </recommendedName>
</protein>
<keyword evidence="3" id="KW-1185">Reference proteome</keyword>
<evidence type="ECO:0000259" key="1">
    <source>
        <dbReference type="Pfam" id="PF02129"/>
    </source>
</evidence>
<dbReference type="SUPFAM" id="SSF53474">
    <property type="entry name" value="alpha/beta-Hydrolases"/>
    <property type="match status" value="1"/>
</dbReference>
<dbReference type="InterPro" id="IPR029058">
    <property type="entry name" value="AB_hydrolase_fold"/>
</dbReference>
<dbReference type="Pfam" id="PF02129">
    <property type="entry name" value="Peptidase_S15"/>
    <property type="match status" value="1"/>
</dbReference>
<dbReference type="EMBL" id="JAVRRJ010000004">
    <property type="protein sequence ID" value="KAK5085403.1"/>
    <property type="molecule type" value="Genomic_DNA"/>
</dbReference>
<gene>
    <name evidence="2" type="ORF">LTR05_004688</name>
</gene>
<dbReference type="Gene3D" id="3.40.50.1820">
    <property type="entry name" value="alpha/beta hydrolase"/>
    <property type="match status" value="1"/>
</dbReference>
<accession>A0AAN7SYU5</accession>
<proteinExistence type="predicted"/>
<dbReference type="Proteomes" id="UP001309876">
    <property type="component" value="Unassembled WGS sequence"/>
</dbReference>
<reference evidence="2 3" key="1">
    <citation type="submission" date="2023-08" db="EMBL/GenBank/DDBJ databases">
        <title>Black Yeasts Isolated from many extreme environments.</title>
        <authorList>
            <person name="Coleine C."/>
            <person name="Stajich J.E."/>
            <person name="Selbmann L."/>
        </authorList>
    </citation>
    <scope>NUCLEOTIDE SEQUENCE [LARGE SCALE GENOMIC DNA]</scope>
    <source>
        <strain evidence="2 3">CCFEE 5910</strain>
    </source>
</reference>
<dbReference type="AlphaFoldDB" id="A0AAN7SYU5"/>